<sequence length="87" mass="9483">MAREENQKVAGSILITGECISSSIDILPSCFEDRIKPPAPDVAIALVTRILSGPRPAPAQAQSEVLRLNLTEHITVLKEYIECHIFG</sequence>
<dbReference type="AlphaFoldDB" id="A0A4C1V1Q7"/>
<organism evidence="1 2">
    <name type="scientific">Eumeta variegata</name>
    <name type="common">Bagworm moth</name>
    <name type="synonym">Eumeta japonica</name>
    <dbReference type="NCBI Taxonomy" id="151549"/>
    <lineage>
        <taxon>Eukaryota</taxon>
        <taxon>Metazoa</taxon>
        <taxon>Ecdysozoa</taxon>
        <taxon>Arthropoda</taxon>
        <taxon>Hexapoda</taxon>
        <taxon>Insecta</taxon>
        <taxon>Pterygota</taxon>
        <taxon>Neoptera</taxon>
        <taxon>Endopterygota</taxon>
        <taxon>Lepidoptera</taxon>
        <taxon>Glossata</taxon>
        <taxon>Ditrysia</taxon>
        <taxon>Tineoidea</taxon>
        <taxon>Psychidae</taxon>
        <taxon>Oiketicinae</taxon>
        <taxon>Eumeta</taxon>
    </lineage>
</organism>
<protein>
    <submittedName>
        <fullName evidence="1">Uncharacterized protein</fullName>
    </submittedName>
</protein>
<accession>A0A4C1V1Q7</accession>
<dbReference type="EMBL" id="BGZK01000257">
    <property type="protein sequence ID" value="GBP32256.1"/>
    <property type="molecule type" value="Genomic_DNA"/>
</dbReference>
<evidence type="ECO:0000313" key="1">
    <source>
        <dbReference type="EMBL" id="GBP32256.1"/>
    </source>
</evidence>
<proteinExistence type="predicted"/>
<dbReference type="Proteomes" id="UP000299102">
    <property type="component" value="Unassembled WGS sequence"/>
</dbReference>
<evidence type="ECO:0000313" key="2">
    <source>
        <dbReference type="Proteomes" id="UP000299102"/>
    </source>
</evidence>
<name>A0A4C1V1Q7_EUMVA</name>
<gene>
    <name evidence="1" type="ORF">EVAR_86088_1</name>
</gene>
<reference evidence="1 2" key="1">
    <citation type="journal article" date="2019" name="Commun. Biol.">
        <title>The bagworm genome reveals a unique fibroin gene that provides high tensile strength.</title>
        <authorList>
            <person name="Kono N."/>
            <person name="Nakamura H."/>
            <person name="Ohtoshi R."/>
            <person name="Tomita M."/>
            <person name="Numata K."/>
            <person name="Arakawa K."/>
        </authorList>
    </citation>
    <scope>NUCLEOTIDE SEQUENCE [LARGE SCALE GENOMIC DNA]</scope>
</reference>
<keyword evidence="2" id="KW-1185">Reference proteome</keyword>
<comment type="caution">
    <text evidence="1">The sequence shown here is derived from an EMBL/GenBank/DDBJ whole genome shotgun (WGS) entry which is preliminary data.</text>
</comment>